<dbReference type="GO" id="GO:0009252">
    <property type="term" value="P:peptidoglycan biosynthetic process"/>
    <property type="evidence" value="ECO:0007669"/>
    <property type="project" value="UniProtKB-UniRule"/>
</dbReference>
<comment type="function">
    <text evidence="8 9">Involved in peptidoglycan biosynthesis. Transports lipid-linked peptidoglycan precursors from the inner to the outer leaflet of the cytoplasmic membrane.</text>
</comment>
<comment type="similarity">
    <text evidence="8 9">Belongs to the MurJ/MviN family.</text>
</comment>
<keyword evidence="2 8" id="KW-1003">Cell membrane</keyword>
<gene>
    <name evidence="8" type="primary">murJ</name>
    <name evidence="10" type="ORF">UT28_C0001G0593</name>
</gene>
<evidence type="ECO:0000256" key="8">
    <source>
        <dbReference type="HAMAP-Rule" id="MF_02078"/>
    </source>
</evidence>
<feature type="transmembrane region" description="Helical" evidence="8">
    <location>
        <begin position="448"/>
        <end position="466"/>
    </location>
</feature>
<dbReference type="GO" id="GO:0008360">
    <property type="term" value="P:regulation of cell shape"/>
    <property type="evidence" value="ECO:0007669"/>
    <property type="project" value="UniProtKB-UniRule"/>
</dbReference>
<dbReference type="PANTHER" id="PTHR47019">
    <property type="entry name" value="LIPID II FLIPPASE MURJ"/>
    <property type="match status" value="1"/>
</dbReference>
<feature type="transmembrane region" description="Helical" evidence="8">
    <location>
        <begin position="414"/>
        <end position="436"/>
    </location>
</feature>
<dbReference type="AlphaFoldDB" id="A0A0G4B3H2"/>
<organism evidence="10 11">
    <name type="scientific">Berkelbacteria bacterium GW2011_GWE1_39_12</name>
    <dbReference type="NCBI Taxonomy" id="1618337"/>
    <lineage>
        <taxon>Bacteria</taxon>
        <taxon>Candidatus Berkelbacteria</taxon>
    </lineage>
</organism>
<dbReference type="GO" id="GO:0071555">
    <property type="term" value="P:cell wall organization"/>
    <property type="evidence" value="ECO:0007669"/>
    <property type="project" value="UniProtKB-UniRule"/>
</dbReference>
<comment type="subcellular location">
    <subcellularLocation>
        <location evidence="1 8">Cell membrane</location>
        <topology evidence="1 8">Multi-pass membrane protein</topology>
    </subcellularLocation>
</comment>
<feature type="transmembrane region" description="Helical" evidence="8">
    <location>
        <begin position="94"/>
        <end position="119"/>
    </location>
</feature>
<evidence type="ECO:0000256" key="2">
    <source>
        <dbReference type="ARBA" id="ARBA00022475"/>
    </source>
</evidence>
<name>A0A0G4B3H2_9BACT</name>
<dbReference type="NCBIfam" id="TIGR01695">
    <property type="entry name" value="murJ_mviN"/>
    <property type="match status" value="1"/>
</dbReference>
<evidence type="ECO:0000256" key="3">
    <source>
        <dbReference type="ARBA" id="ARBA00022692"/>
    </source>
</evidence>
<reference evidence="10 11" key="1">
    <citation type="journal article" date="2015" name="Nature">
        <title>rRNA introns, odd ribosomes, and small enigmatic genomes across a large radiation of phyla.</title>
        <authorList>
            <person name="Brown C.T."/>
            <person name="Hug L.A."/>
            <person name="Thomas B.C."/>
            <person name="Sharon I."/>
            <person name="Castelle C.J."/>
            <person name="Singh A."/>
            <person name="Wilkins M.J."/>
            <person name="Williams K.H."/>
            <person name="Banfield J.F."/>
        </authorList>
    </citation>
    <scope>NUCLEOTIDE SEQUENCE [LARGE SCALE GENOMIC DNA]</scope>
</reference>
<evidence type="ECO:0000256" key="9">
    <source>
        <dbReference type="PIRNR" id="PIRNR002869"/>
    </source>
</evidence>
<keyword evidence="4 8" id="KW-0133">Cell shape</keyword>
<evidence type="ECO:0000256" key="6">
    <source>
        <dbReference type="ARBA" id="ARBA00022989"/>
    </source>
</evidence>
<feature type="transmembrane region" description="Helical" evidence="8">
    <location>
        <begin position="281"/>
        <end position="299"/>
    </location>
</feature>
<feature type="transmembrane region" description="Helical" evidence="8">
    <location>
        <begin position="363"/>
        <end position="382"/>
    </location>
</feature>
<dbReference type="STRING" id="1618337.UT28_C0001G0593"/>
<dbReference type="InterPro" id="IPR051050">
    <property type="entry name" value="Lipid_II_flippase_MurJ/MviN"/>
</dbReference>
<evidence type="ECO:0000313" key="11">
    <source>
        <dbReference type="Proteomes" id="UP000035648"/>
    </source>
</evidence>
<dbReference type="GO" id="GO:0015648">
    <property type="term" value="F:lipid-linked peptidoglycan transporter activity"/>
    <property type="evidence" value="ECO:0007669"/>
    <property type="project" value="UniProtKB-UniRule"/>
</dbReference>
<dbReference type="KEGG" id="bbgw:UT28_C0001G0593"/>
<accession>A0A0G4B3H2</accession>
<keyword evidence="3 8" id="KW-0812">Transmembrane</keyword>
<feature type="transmembrane region" description="Helical" evidence="8">
    <location>
        <begin position="389"/>
        <end position="408"/>
    </location>
</feature>
<dbReference type="HAMAP" id="MF_02078">
    <property type="entry name" value="MurJ_MviN"/>
    <property type="match status" value="1"/>
</dbReference>
<dbReference type="UniPathway" id="UPA00219"/>
<comment type="pathway">
    <text evidence="8">Cell wall biogenesis; peptidoglycan biosynthesis.</text>
</comment>
<keyword evidence="8 9" id="KW-0813">Transport</keyword>
<dbReference type="PRINTS" id="PR01806">
    <property type="entry name" value="VIRFACTRMVIN"/>
</dbReference>
<dbReference type="GO" id="GO:0005886">
    <property type="term" value="C:plasma membrane"/>
    <property type="evidence" value="ECO:0007669"/>
    <property type="project" value="UniProtKB-SubCell"/>
</dbReference>
<feature type="transmembrane region" description="Helical" evidence="8">
    <location>
        <begin position="320"/>
        <end position="343"/>
    </location>
</feature>
<evidence type="ECO:0000313" key="10">
    <source>
        <dbReference type="EMBL" id="AKM82394.1"/>
    </source>
</evidence>
<feature type="transmembrane region" description="Helical" evidence="8">
    <location>
        <begin position="61"/>
        <end position="82"/>
    </location>
</feature>
<evidence type="ECO:0000256" key="5">
    <source>
        <dbReference type="ARBA" id="ARBA00022984"/>
    </source>
</evidence>
<feature type="transmembrane region" description="Helical" evidence="8">
    <location>
        <begin position="139"/>
        <end position="160"/>
    </location>
</feature>
<dbReference type="Pfam" id="PF03023">
    <property type="entry name" value="MurJ"/>
    <property type="match status" value="1"/>
</dbReference>
<dbReference type="GO" id="GO:0034204">
    <property type="term" value="P:lipid translocation"/>
    <property type="evidence" value="ECO:0007669"/>
    <property type="project" value="TreeGrafter"/>
</dbReference>
<dbReference type="CDD" id="cd13123">
    <property type="entry name" value="MATE_MurJ_like"/>
    <property type="match status" value="1"/>
</dbReference>
<evidence type="ECO:0000256" key="4">
    <source>
        <dbReference type="ARBA" id="ARBA00022960"/>
    </source>
</evidence>
<keyword evidence="6 8" id="KW-1133">Transmembrane helix</keyword>
<dbReference type="EMBL" id="CP011213">
    <property type="protein sequence ID" value="AKM82394.1"/>
    <property type="molecule type" value="Genomic_DNA"/>
</dbReference>
<dbReference type="Proteomes" id="UP000035648">
    <property type="component" value="Chromosome"/>
</dbReference>
<dbReference type="InterPro" id="IPR004268">
    <property type="entry name" value="MurJ"/>
</dbReference>
<protein>
    <recommendedName>
        <fullName evidence="8">Probable lipid II flippase MurJ</fullName>
    </recommendedName>
</protein>
<dbReference type="PIRSF" id="PIRSF002869">
    <property type="entry name" value="MviN"/>
    <property type="match status" value="1"/>
</dbReference>
<dbReference type="PANTHER" id="PTHR47019:SF1">
    <property type="entry name" value="LIPID II FLIPPASE MURJ"/>
    <property type="match status" value="1"/>
</dbReference>
<evidence type="ECO:0000256" key="7">
    <source>
        <dbReference type="ARBA" id="ARBA00023136"/>
    </source>
</evidence>
<proteinExistence type="inferred from homology"/>
<feature type="transmembrane region" description="Helical" evidence="8">
    <location>
        <begin position="193"/>
        <end position="212"/>
    </location>
</feature>
<keyword evidence="5 8" id="KW-0573">Peptidoglycan synthesis</keyword>
<feature type="transmembrane region" description="Helical" evidence="8">
    <location>
        <begin position="12"/>
        <end position="35"/>
    </location>
</feature>
<feature type="transmembrane region" description="Helical" evidence="8">
    <location>
        <begin position="252"/>
        <end position="275"/>
    </location>
</feature>
<sequence>MVKKISKALNRQNSLASASIILIITLFISNILGVFRDHFLTQKIPTDILSTYYAAFRIPDFIFNLLILGAIASAFIPVFTTLITQKKNEEAWQVANSIINIAMLVLVIFITTLFITMPFLVPLVVPGFDEEKQRIVTSLARIMLGSPLFFGLSYIVGGILNSHKRFLAYSLAPLIYNVSIIVGAIFFADKYGIVAIAYAVVVGAFLHLMIQLPSAIKLGFRYQPKIYWKHWGVKRIGIMMFPRSIALGANQIMLLIFTAIASGLGGFSVAIYTLADNIQTLPVVVFGTSFATAVFPSLSEAISQNKQTVFVDHLKKTMRIIIFLLIPVTAGLFLLRTEIVRLILGSGFFGWQQTITTANTLGILALSLVFSGLTPLFFRAFYALHNTKLPMVIMLINVIFSIVLGKLFSINMGVLGLALGYAIGDVIGAVIAYALLRRKVTISNEKEIFFFVLKVVLATLIMSIAIQEAKVLSGIFVDMQRFWGVLAKTSIGLGVGISVYSLTCWIFGCEEIQSVKAILNRVIKRGPDGTKI</sequence>
<feature type="transmembrane region" description="Helical" evidence="8">
    <location>
        <begin position="486"/>
        <end position="508"/>
    </location>
</feature>
<evidence type="ECO:0000256" key="1">
    <source>
        <dbReference type="ARBA" id="ARBA00004651"/>
    </source>
</evidence>
<keyword evidence="7 8" id="KW-0472">Membrane</keyword>
<feature type="transmembrane region" description="Helical" evidence="8">
    <location>
        <begin position="167"/>
        <end position="187"/>
    </location>
</feature>
<keyword evidence="8 9" id="KW-0961">Cell wall biogenesis/degradation</keyword>